<feature type="transmembrane region" description="Helical" evidence="1">
    <location>
        <begin position="23"/>
        <end position="49"/>
    </location>
</feature>
<dbReference type="Proteomes" id="UP000532373">
    <property type="component" value="Unassembled WGS sequence"/>
</dbReference>
<keyword evidence="1" id="KW-1133">Transmembrane helix</keyword>
<gene>
    <name evidence="2" type="ORF">HNQ96_006298</name>
</gene>
<accession>A0A8E1WJW7</accession>
<evidence type="ECO:0000256" key="1">
    <source>
        <dbReference type="SAM" id="Phobius"/>
    </source>
</evidence>
<name>A0A8E1WJW7_9HYPH</name>
<proteinExistence type="predicted"/>
<keyword evidence="1" id="KW-0472">Membrane</keyword>
<reference evidence="2 3" key="1">
    <citation type="submission" date="2020-08" db="EMBL/GenBank/DDBJ databases">
        <title>Genomic Encyclopedia of Type Strains, Phase IV (KMG-IV): sequencing the most valuable type-strain genomes for metagenomic binning, comparative biology and taxonomic classification.</title>
        <authorList>
            <person name="Goeker M."/>
        </authorList>
    </citation>
    <scope>NUCLEOTIDE SEQUENCE [LARGE SCALE GENOMIC DNA]</scope>
    <source>
        <strain evidence="2 3">DSM 17454</strain>
    </source>
</reference>
<evidence type="ECO:0000313" key="2">
    <source>
        <dbReference type="EMBL" id="MBB6470400.1"/>
    </source>
</evidence>
<evidence type="ECO:0000313" key="3">
    <source>
        <dbReference type="Proteomes" id="UP000532373"/>
    </source>
</evidence>
<protein>
    <submittedName>
        <fullName evidence="2">Pilus assembly protein Flp/PilA</fullName>
    </submittedName>
</protein>
<dbReference type="RefSeq" id="WP_067955115.1">
    <property type="nucleotide sequence ID" value="NZ_JACHGI010000029.1"/>
</dbReference>
<dbReference type="AlphaFoldDB" id="A0A8E1WJW7"/>
<dbReference type="EMBL" id="JACHGI010000029">
    <property type="protein sequence ID" value="MBB6470400.1"/>
    <property type="molecule type" value="Genomic_DNA"/>
</dbReference>
<organism evidence="2 3">
    <name type="scientific">Aminobacter carboxidus</name>
    <dbReference type="NCBI Taxonomy" id="376165"/>
    <lineage>
        <taxon>Bacteria</taxon>
        <taxon>Pseudomonadati</taxon>
        <taxon>Pseudomonadota</taxon>
        <taxon>Alphaproteobacteria</taxon>
        <taxon>Hyphomicrobiales</taxon>
        <taxon>Phyllobacteriaceae</taxon>
        <taxon>Aminobacter</taxon>
    </lineage>
</organism>
<sequence>MKKAMESVRAFVADEDGIALTEYLVLLGLIVAAVVVAVGAAGSSLAGAWGRWGTWWDTLEPAPLPA</sequence>
<keyword evidence="1" id="KW-0812">Transmembrane</keyword>
<comment type="caution">
    <text evidence="2">The sequence shown here is derived from an EMBL/GenBank/DDBJ whole genome shotgun (WGS) entry which is preliminary data.</text>
</comment>